<dbReference type="HOGENOM" id="CLU_052492_2_0_3"/>
<dbReference type="Pfam" id="PF02517">
    <property type="entry name" value="Rce1-like"/>
    <property type="match status" value="1"/>
</dbReference>
<feature type="domain" description="CAAX prenyl protease 2/Lysostaphin resistance protein A-like" evidence="2">
    <location>
        <begin position="156"/>
        <end position="254"/>
    </location>
</feature>
<evidence type="ECO:0000259" key="2">
    <source>
        <dbReference type="Pfam" id="PF02517"/>
    </source>
</evidence>
<dbReference type="PANTHER" id="PTHR39430:SF1">
    <property type="entry name" value="PROTEASE"/>
    <property type="match status" value="1"/>
</dbReference>
<feature type="transmembrane region" description="Helical" evidence="1">
    <location>
        <begin position="281"/>
        <end position="299"/>
    </location>
</feature>
<dbReference type="EMBL" id="CP003630">
    <property type="protein sequence ID" value="AFZ17663.1"/>
    <property type="molecule type" value="Genomic_DNA"/>
</dbReference>
<dbReference type="eggNOG" id="COG1266">
    <property type="taxonomic scope" value="Bacteria"/>
</dbReference>
<keyword evidence="3" id="KW-0645">Protease</keyword>
<keyword evidence="1" id="KW-0812">Transmembrane</keyword>
<feature type="transmembrane region" description="Helical" evidence="1">
    <location>
        <begin position="77"/>
        <end position="101"/>
    </location>
</feature>
<name>K9WBR7_9CYAN</name>
<evidence type="ECO:0000256" key="1">
    <source>
        <dbReference type="SAM" id="Phobius"/>
    </source>
</evidence>
<proteinExistence type="predicted"/>
<dbReference type="AlphaFoldDB" id="K9WBR7"/>
<dbReference type="GO" id="GO:0080120">
    <property type="term" value="P:CAAX-box protein maturation"/>
    <property type="evidence" value="ECO:0007669"/>
    <property type="project" value="UniProtKB-ARBA"/>
</dbReference>
<feature type="transmembrane region" description="Helical" evidence="1">
    <location>
        <begin position="20"/>
        <end position="48"/>
    </location>
</feature>
<dbReference type="InterPro" id="IPR003675">
    <property type="entry name" value="Rce1/LyrA-like_dom"/>
</dbReference>
<protein>
    <submittedName>
        <fullName evidence="3">CAAX amino terminal protease family</fullName>
    </submittedName>
</protein>
<evidence type="ECO:0000313" key="3">
    <source>
        <dbReference type="EMBL" id="AFZ17663.1"/>
    </source>
</evidence>
<reference evidence="3 4" key="1">
    <citation type="submission" date="2012-06" db="EMBL/GenBank/DDBJ databases">
        <title>Finished chromosome of genome of Microcoleus sp. PCC 7113.</title>
        <authorList>
            <consortium name="US DOE Joint Genome Institute"/>
            <person name="Gugger M."/>
            <person name="Coursin T."/>
            <person name="Rippka R."/>
            <person name="Tandeau De Marsac N."/>
            <person name="Huntemann M."/>
            <person name="Wei C.-L."/>
            <person name="Han J."/>
            <person name="Detter J.C."/>
            <person name="Han C."/>
            <person name="Tapia R."/>
            <person name="Chen A."/>
            <person name="Kyrpides N."/>
            <person name="Mavromatis K."/>
            <person name="Markowitz V."/>
            <person name="Szeto E."/>
            <person name="Ivanova N."/>
            <person name="Pagani I."/>
            <person name="Pati A."/>
            <person name="Goodwin L."/>
            <person name="Nordberg H.P."/>
            <person name="Cantor M.N."/>
            <person name="Hua S.X."/>
            <person name="Woyke T."/>
            <person name="Kerfeld C.A."/>
        </authorList>
    </citation>
    <scope>NUCLEOTIDE SEQUENCE [LARGE SCALE GENOMIC DNA]</scope>
    <source>
        <strain evidence="3 4">PCC 7113</strain>
    </source>
</reference>
<evidence type="ECO:0000313" key="4">
    <source>
        <dbReference type="Proteomes" id="UP000010471"/>
    </source>
</evidence>
<keyword evidence="4" id="KW-1185">Reference proteome</keyword>
<feature type="transmembrane region" description="Helical" evidence="1">
    <location>
        <begin position="194"/>
        <end position="211"/>
    </location>
</feature>
<sequence>MSQSYLDVARQGKNSWWRYLLGILFILFLWIIVGSIVSLIVGSILLTIHLNQTGLNSEALQQPSQQQLLSFLKTPSVGAYVTVNIPFIFFGLAILLVVIGLHRRPFRTLISADSSVNFKRLLRGFLVWFLISTILIPVDYLLNSQNYVFSFNPAQWFLLLPLALVLTPIQTSAEEFFFRGYLLQGLGLLTRQRFVLIIVSSLLFAIPHFVNPEMQRGAVWLALLYFAFGVFLTVITLKDNRLELALGVHAANNLRFLFLSTKDSALPAPAIWILNDPGDPRLDLVVFLVQSAIFYYVFFGRRKNKA</sequence>
<dbReference type="OrthoDB" id="2806188at2"/>
<keyword evidence="1" id="KW-1133">Transmembrane helix</keyword>
<feature type="transmembrane region" description="Helical" evidence="1">
    <location>
        <begin position="121"/>
        <end position="142"/>
    </location>
</feature>
<keyword evidence="3" id="KW-0378">Hydrolase</keyword>
<dbReference type="Proteomes" id="UP000010471">
    <property type="component" value="Chromosome"/>
</dbReference>
<dbReference type="GO" id="GO:0006508">
    <property type="term" value="P:proteolysis"/>
    <property type="evidence" value="ECO:0007669"/>
    <property type="project" value="UniProtKB-KW"/>
</dbReference>
<accession>K9WBR7</accession>
<dbReference type="PATRIC" id="fig|1173027.3.peg.1995"/>
<gene>
    <name evidence="3" type="ORF">Mic7113_1806</name>
</gene>
<dbReference type="KEGG" id="mic:Mic7113_1806"/>
<feature type="transmembrane region" description="Helical" evidence="1">
    <location>
        <begin position="217"/>
        <end position="237"/>
    </location>
</feature>
<dbReference type="PANTHER" id="PTHR39430">
    <property type="entry name" value="MEMBRANE-ASSOCIATED PROTEASE-RELATED"/>
    <property type="match status" value="1"/>
</dbReference>
<organism evidence="3 4">
    <name type="scientific">Allocoleopsis franciscana PCC 7113</name>
    <dbReference type="NCBI Taxonomy" id="1173027"/>
    <lineage>
        <taxon>Bacteria</taxon>
        <taxon>Bacillati</taxon>
        <taxon>Cyanobacteriota</taxon>
        <taxon>Cyanophyceae</taxon>
        <taxon>Coleofasciculales</taxon>
        <taxon>Coleofasciculaceae</taxon>
        <taxon>Allocoleopsis</taxon>
        <taxon>Allocoleopsis franciscana</taxon>
    </lineage>
</organism>
<dbReference type="STRING" id="1173027.Mic7113_1806"/>
<keyword evidence="1" id="KW-0472">Membrane</keyword>
<dbReference type="GO" id="GO:0004175">
    <property type="term" value="F:endopeptidase activity"/>
    <property type="evidence" value="ECO:0007669"/>
    <property type="project" value="UniProtKB-ARBA"/>
</dbReference>
<dbReference type="RefSeq" id="WP_015181815.1">
    <property type="nucleotide sequence ID" value="NC_019738.1"/>
</dbReference>